<dbReference type="InterPro" id="IPR001940">
    <property type="entry name" value="Peptidase_S1C"/>
</dbReference>
<evidence type="ECO:0000313" key="5">
    <source>
        <dbReference type="Proteomes" id="UP000694410"/>
    </source>
</evidence>
<dbReference type="SUPFAM" id="SSF50494">
    <property type="entry name" value="Trypsin-like serine proteases"/>
    <property type="match status" value="1"/>
</dbReference>
<reference evidence="4" key="1">
    <citation type="submission" date="2025-08" db="UniProtKB">
        <authorList>
            <consortium name="Ensembl"/>
        </authorList>
    </citation>
    <scope>IDENTIFICATION</scope>
</reference>
<evidence type="ECO:0000259" key="3">
    <source>
        <dbReference type="Pfam" id="PF17820"/>
    </source>
</evidence>
<dbReference type="PANTHER" id="PTHR22939:SF127">
    <property type="entry name" value="SERINE PROTEASE HTRA2, MITOCHONDRIAL"/>
    <property type="match status" value="1"/>
</dbReference>
<organism evidence="4 5">
    <name type="scientific">Cyanistes caeruleus</name>
    <name type="common">Eurasian blue tit</name>
    <name type="synonym">Parus caeruleus</name>
    <dbReference type="NCBI Taxonomy" id="156563"/>
    <lineage>
        <taxon>Eukaryota</taxon>
        <taxon>Metazoa</taxon>
        <taxon>Chordata</taxon>
        <taxon>Craniata</taxon>
        <taxon>Vertebrata</taxon>
        <taxon>Euteleostomi</taxon>
        <taxon>Archelosauria</taxon>
        <taxon>Archosauria</taxon>
        <taxon>Dinosauria</taxon>
        <taxon>Saurischia</taxon>
        <taxon>Theropoda</taxon>
        <taxon>Coelurosauria</taxon>
        <taxon>Aves</taxon>
        <taxon>Neognathae</taxon>
        <taxon>Neoaves</taxon>
        <taxon>Telluraves</taxon>
        <taxon>Australaves</taxon>
        <taxon>Passeriformes</taxon>
        <taxon>Paridae</taxon>
        <taxon>Cyanistes</taxon>
    </lineage>
</organism>
<protein>
    <submittedName>
        <fullName evidence="4">HtrA serine peptidase 2</fullName>
    </submittedName>
</protein>
<dbReference type="PANTHER" id="PTHR22939">
    <property type="entry name" value="SERINE PROTEASE FAMILY S1C HTRA-RELATED"/>
    <property type="match status" value="1"/>
</dbReference>
<evidence type="ECO:0000256" key="2">
    <source>
        <dbReference type="SAM" id="MobiDB-lite"/>
    </source>
</evidence>
<comment type="similarity">
    <text evidence="1">Belongs to the peptidase S1C family.</text>
</comment>
<dbReference type="GO" id="GO:0031966">
    <property type="term" value="C:mitochondrial membrane"/>
    <property type="evidence" value="ECO:0007669"/>
    <property type="project" value="UniProtKB-SubCell"/>
</dbReference>
<feature type="domain" description="PDZ" evidence="3">
    <location>
        <begin position="355"/>
        <end position="394"/>
    </location>
</feature>
<keyword evidence="5" id="KW-1185">Reference proteome</keyword>
<dbReference type="GO" id="GO:0006915">
    <property type="term" value="P:apoptotic process"/>
    <property type="evidence" value="ECO:0007669"/>
    <property type="project" value="UniProtKB-KW"/>
</dbReference>
<dbReference type="Gene3D" id="2.30.42.10">
    <property type="match status" value="1"/>
</dbReference>
<dbReference type="SUPFAM" id="SSF50156">
    <property type="entry name" value="PDZ domain-like"/>
    <property type="match status" value="1"/>
</dbReference>
<dbReference type="GO" id="GO:0005758">
    <property type="term" value="C:mitochondrial intermembrane space"/>
    <property type="evidence" value="ECO:0007669"/>
    <property type="project" value="UniProtKB-SubCell"/>
</dbReference>
<reference evidence="4" key="2">
    <citation type="submission" date="2025-09" db="UniProtKB">
        <authorList>
            <consortium name="Ensembl"/>
        </authorList>
    </citation>
    <scope>IDENTIFICATION</scope>
</reference>
<feature type="region of interest" description="Disordered" evidence="2">
    <location>
        <begin position="68"/>
        <end position="100"/>
    </location>
</feature>
<gene>
    <name evidence="4" type="primary">HTRA2</name>
</gene>
<dbReference type="Pfam" id="PF17820">
    <property type="entry name" value="PDZ_6"/>
    <property type="match status" value="1"/>
</dbReference>
<dbReference type="Gene3D" id="2.40.10.120">
    <property type="match status" value="1"/>
</dbReference>
<evidence type="ECO:0000256" key="1">
    <source>
        <dbReference type="ARBA" id="ARBA00010541"/>
    </source>
</evidence>
<sequence length="409" mass="44098">MAHPTGKRQRAGQSRAWGHSRVWWGQLPHLPGVGAAWWGGLAVGRQHLTLPWLITPMAGSIVIPGWGPQHEQGPANRNPWSLKPATAHAAVPAPPPAPPPTSPRAAFNFIADVVEKTAPALVYVEIVGRHPFLGREVPISNGSGFLVSPDGLIVTNAHVVANRRRVRVKLASGEMYDAVVHDVDQVADIATIKIKPKHPLPTLPLGRSAEVRQGEFVVAMGSPFALQNTITSGIVSSAQRGSRELGLAATDMEYIQTDAAIDFGNSGGPLVNLDGEVIGVNTMKVTSGISFAIPSDRLRKFLQKEEQRKSKWGPPCSARRYIGNPLVPQLLLHLHDDDAECPPHPLCVHPCSPRRAGLKAGDVVLEINGTASRRAEDVYEAVRTQQNLALLVRRGYDTLLVSVVPEVTE</sequence>
<dbReference type="InterPro" id="IPR036034">
    <property type="entry name" value="PDZ_sf"/>
</dbReference>
<dbReference type="GO" id="GO:0007005">
    <property type="term" value="P:mitochondrion organization"/>
    <property type="evidence" value="ECO:0007669"/>
    <property type="project" value="UniProtKB-ARBA"/>
</dbReference>
<dbReference type="InterPro" id="IPR041489">
    <property type="entry name" value="PDZ_6"/>
</dbReference>
<evidence type="ECO:0000313" key="4">
    <source>
        <dbReference type="Ensembl" id="ENSCCEP00000005922.1"/>
    </source>
</evidence>
<dbReference type="AlphaFoldDB" id="A0A8C0ZAA1"/>
<dbReference type="GO" id="GO:0004252">
    <property type="term" value="F:serine-type endopeptidase activity"/>
    <property type="evidence" value="ECO:0007669"/>
    <property type="project" value="InterPro"/>
</dbReference>
<dbReference type="Ensembl" id="ENSCCET00000009704.1">
    <property type="protein sequence ID" value="ENSCCEP00000005922.1"/>
    <property type="gene ID" value="ENSCCEG00000006444.1"/>
</dbReference>
<dbReference type="GO" id="GO:0006508">
    <property type="term" value="P:proteolysis"/>
    <property type="evidence" value="ECO:0007669"/>
    <property type="project" value="UniProtKB-KW"/>
</dbReference>
<dbReference type="Proteomes" id="UP000694410">
    <property type="component" value="Unplaced"/>
</dbReference>
<dbReference type="GO" id="GO:0043065">
    <property type="term" value="P:positive regulation of apoptotic process"/>
    <property type="evidence" value="ECO:0007669"/>
    <property type="project" value="TreeGrafter"/>
</dbReference>
<accession>A0A8C0ZAA1</accession>
<dbReference type="PRINTS" id="PR00834">
    <property type="entry name" value="PROTEASES2C"/>
</dbReference>
<dbReference type="Pfam" id="PF13365">
    <property type="entry name" value="Trypsin_2"/>
    <property type="match status" value="1"/>
</dbReference>
<dbReference type="InterPro" id="IPR009003">
    <property type="entry name" value="Peptidase_S1_PA"/>
</dbReference>
<name>A0A8C0ZAA1_CYACU</name>
<proteinExistence type="inferred from homology"/>